<reference evidence="1 2" key="1">
    <citation type="journal article" date="2021" name="Elife">
        <title>Chloroplast acquisition without the gene transfer in kleptoplastic sea slugs, Plakobranchus ocellatus.</title>
        <authorList>
            <person name="Maeda T."/>
            <person name="Takahashi S."/>
            <person name="Yoshida T."/>
            <person name="Shimamura S."/>
            <person name="Takaki Y."/>
            <person name="Nagai Y."/>
            <person name="Toyoda A."/>
            <person name="Suzuki Y."/>
            <person name="Arimoto A."/>
            <person name="Ishii H."/>
            <person name="Satoh N."/>
            <person name="Nishiyama T."/>
            <person name="Hasebe M."/>
            <person name="Maruyama T."/>
            <person name="Minagawa J."/>
            <person name="Obokata J."/>
            <person name="Shigenobu S."/>
        </authorList>
    </citation>
    <scope>NUCLEOTIDE SEQUENCE [LARGE SCALE GENOMIC DNA]</scope>
</reference>
<accession>A0AAV4JI55</accession>
<name>A0AAV4JI55_9GAST</name>
<proteinExistence type="predicted"/>
<dbReference type="EMBL" id="BMAT01013784">
    <property type="protein sequence ID" value="GFS20271.1"/>
    <property type="molecule type" value="Genomic_DNA"/>
</dbReference>
<sequence length="108" mass="11958">MADTVTCWTYLTLTLASKMTDWLLVLEYIALAASVPRRIHGRLAWLGEPIHVTASDPWLLRSPLALPLFQAHPHYPHLTSLGSPDLCWCAMVTVPLDEASIIVPAGDR</sequence>
<dbReference type="AlphaFoldDB" id="A0AAV4JI55"/>
<protein>
    <recommendedName>
        <fullName evidence="3">Secreted protein</fullName>
    </recommendedName>
</protein>
<evidence type="ECO:0000313" key="2">
    <source>
        <dbReference type="Proteomes" id="UP000762676"/>
    </source>
</evidence>
<comment type="caution">
    <text evidence="1">The sequence shown here is derived from an EMBL/GenBank/DDBJ whole genome shotgun (WGS) entry which is preliminary data.</text>
</comment>
<evidence type="ECO:0000313" key="1">
    <source>
        <dbReference type="EMBL" id="GFS20271.1"/>
    </source>
</evidence>
<keyword evidence="2" id="KW-1185">Reference proteome</keyword>
<dbReference type="Proteomes" id="UP000762676">
    <property type="component" value="Unassembled WGS sequence"/>
</dbReference>
<organism evidence="1 2">
    <name type="scientific">Elysia marginata</name>
    <dbReference type="NCBI Taxonomy" id="1093978"/>
    <lineage>
        <taxon>Eukaryota</taxon>
        <taxon>Metazoa</taxon>
        <taxon>Spiralia</taxon>
        <taxon>Lophotrochozoa</taxon>
        <taxon>Mollusca</taxon>
        <taxon>Gastropoda</taxon>
        <taxon>Heterobranchia</taxon>
        <taxon>Euthyneura</taxon>
        <taxon>Panpulmonata</taxon>
        <taxon>Sacoglossa</taxon>
        <taxon>Placobranchoidea</taxon>
        <taxon>Plakobranchidae</taxon>
        <taxon>Elysia</taxon>
    </lineage>
</organism>
<gene>
    <name evidence="1" type="ORF">ElyMa_006895300</name>
</gene>
<evidence type="ECO:0008006" key="3">
    <source>
        <dbReference type="Google" id="ProtNLM"/>
    </source>
</evidence>